<dbReference type="Gene3D" id="3.30.40.10">
    <property type="entry name" value="Zinc/RING finger domain, C3HC4 (zinc finger)"/>
    <property type="match status" value="1"/>
</dbReference>
<sequence length="926" mass="103404">MAVYYKFKSARDYDSIPIEGQFISVANLKERIFESKHLGRGTDFDLMISNAQTDEEYADEATMIPKNTSVLIRRIPGRPRRPIFTEPEETKAIEDRVEELMPAANTFHGDSSMKYPEESEWDDEFGNDLYVSDSVPSQPASQAVDAASENKVDEDSKIKALIDTSALDYSQIPDGYGGGRGYGRGMGGRMMTGRGFGRGLERKTPPPGYVCHRCKVPGHFIQHCPTNGDARFDVKRMKPPTGIPKSMLMQTPDGSYALPSGAGAVLKPNEAAFEKEIEGLPTTRSVGDLPPELRCPLCKEVMKDAVLTSKCCFRSFCDKCIRDYIIDKSMCVCGATSILADDLLPNKTLRETISRILEAPPTSSTENVGSIVQVQDMESALPVQPKIRSPAVSAASKEEPKAATPVDESPDADSLSGVKASNVDVSSSDKKATTIPDVAEGTTDSKNVKEDKSLEVPLVAKESQEKLPGGEQGVSFIYYVSHHNYVLLVALAVKKKKKKKARAPGNAEEQWKNFQDFGAENFNGMPLGPTGGFNPYWGGGVPLPMDYMGAPFPGPMPYMGYPPGPFDPFGGGVIPQDPFMPPGYMMPGVPRDLSELAVNPMGINMGPPVVNRDEFDPRKPDPRRRRELDRFNERERELDRSRERERELDRSRERELDRARQRERELDRARQRERERGHSRERNRERDRDHDRERERDRDSRREARESSAAINDSTSMRRKARSRSRSQQPDRSERAPPPPPPSSSPDRHSRRSSGSGKKRSSSDRYDDLPLPPPPPPPPSRHEAEPAKAAASAADARAKSKASVFSRISFPGAGDANPSDAKRSRRSSSDKPPARSSSSSKKTEAEDGDGRHHRNHHHHHRENHREAAAAATELYGGGEDEEESDEEEQHFKRRPSSSRREREREREQEVHEEPRHSRRSGGHRRR</sequence>
<feature type="compositionally biased region" description="Basic residues" evidence="6">
    <location>
        <begin position="916"/>
        <end position="926"/>
    </location>
</feature>
<dbReference type="PANTHER" id="PTHR15439:SF0">
    <property type="entry name" value="CELL DIVISION CYCLE AND APOPTOSIS REGULATOR PROTEIN 1-RELATED"/>
    <property type="match status" value="1"/>
</dbReference>
<keyword evidence="2" id="KW-0479">Metal-binding</keyword>
<comment type="caution">
    <text evidence="8">The sequence shown here is derived from an EMBL/GenBank/DDBJ whole genome shotgun (WGS) entry which is preliminary data.</text>
</comment>
<feature type="compositionally biased region" description="Pro residues" evidence="6">
    <location>
        <begin position="770"/>
        <end position="779"/>
    </location>
</feature>
<proteinExistence type="predicted"/>
<feature type="region of interest" description="Disordered" evidence="6">
    <location>
        <begin position="132"/>
        <end position="153"/>
    </location>
</feature>
<gene>
    <name evidence="8" type="ORF">EJB05_22256</name>
</gene>
<dbReference type="GO" id="GO:0061630">
    <property type="term" value="F:ubiquitin protein ligase activity"/>
    <property type="evidence" value="ECO:0007669"/>
    <property type="project" value="InterPro"/>
</dbReference>
<evidence type="ECO:0000256" key="4">
    <source>
        <dbReference type="ARBA" id="ARBA00022833"/>
    </source>
</evidence>
<dbReference type="GO" id="GO:0003676">
    <property type="term" value="F:nucleic acid binding"/>
    <property type="evidence" value="ECO:0007669"/>
    <property type="project" value="InterPro"/>
</dbReference>
<dbReference type="GO" id="GO:0006511">
    <property type="term" value="P:ubiquitin-dependent protein catabolic process"/>
    <property type="evidence" value="ECO:0007669"/>
    <property type="project" value="TreeGrafter"/>
</dbReference>
<dbReference type="AlphaFoldDB" id="A0A5J9V3X8"/>
<feature type="compositionally biased region" description="Basic and acidic residues" evidence="6">
    <location>
        <begin position="898"/>
        <end position="915"/>
    </location>
</feature>
<evidence type="ECO:0000259" key="7">
    <source>
        <dbReference type="PROSITE" id="PS51282"/>
    </source>
</evidence>
<dbReference type="OrthoDB" id="106784at2759"/>
<dbReference type="SUPFAM" id="SSF57756">
    <property type="entry name" value="Retrovirus zinc finger-like domains"/>
    <property type="match status" value="1"/>
</dbReference>
<feature type="compositionally biased region" description="Basic and acidic residues" evidence="6">
    <location>
        <begin position="611"/>
        <end position="706"/>
    </location>
</feature>
<feature type="compositionally biased region" description="Basic residues" evidence="6">
    <location>
        <begin position="749"/>
        <end position="760"/>
    </location>
</feature>
<feature type="region of interest" description="Disordered" evidence="6">
    <location>
        <begin position="388"/>
        <end position="449"/>
    </location>
</feature>
<feature type="region of interest" description="Disordered" evidence="6">
    <location>
        <begin position="604"/>
        <end position="926"/>
    </location>
</feature>
<dbReference type="Pfam" id="PF13696">
    <property type="entry name" value="zf-CCHC_2"/>
    <property type="match status" value="1"/>
</dbReference>
<evidence type="ECO:0000256" key="3">
    <source>
        <dbReference type="ARBA" id="ARBA00022771"/>
    </source>
</evidence>
<accession>A0A5J9V3X8</accession>
<dbReference type="InterPro" id="IPR036875">
    <property type="entry name" value="Znf_CCHC_sf"/>
</dbReference>
<dbReference type="InterPro" id="IPR025829">
    <property type="entry name" value="Zn_knuckle_CX2CX3GHX4C"/>
</dbReference>
<feature type="compositionally biased region" description="Acidic residues" evidence="6">
    <location>
        <begin position="878"/>
        <end position="888"/>
    </location>
</feature>
<dbReference type="InterPro" id="IPR033489">
    <property type="entry name" value="RBBP6"/>
</dbReference>
<dbReference type="EMBL" id="RWGY01000011">
    <property type="protein sequence ID" value="TVU30625.1"/>
    <property type="molecule type" value="Genomic_DNA"/>
</dbReference>
<dbReference type="SMART" id="SM01180">
    <property type="entry name" value="DWNN"/>
    <property type="match status" value="1"/>
</dbReference>
<dbReference type="GO" id="GO:0006397">
    <property type="term" value="P:mRNA processing"/>
    <property type="evidence" value="ECO:0007669"/>
    <property type="project" value="InterPro"/>
</dbReference>
<reference evidence="8 9" key="1">
    <citation type="journal article" date="2019" name="Sci. Rep.">
        <title>A high-quality genome of Eragrostis curvula grass provides insights into Poaceae evolution and supports new strategies to enhance forage quality.</title>
        <authorList>
            <person name="Carballo J."/>
            <person name="Santos B.A.C.M."/>
            <person name="Zappacosta D."/>
            <person name="Garbus I."/>
            <person name="Selva J.P."/>
            <person name="Gallo C.A."/>
            <person name="Diaz A."/>
            <person name="Albertini E."/>
            <person name="Caccamo M."/>
            <person name="Echenique V."/>
        </authorList>
    </citation>
    <scope>NUCLEOTIDE SEQUENCE [LARGE SCALE GENOMIC DNA]</scope>
    <source>
        <strain evidence="9">cv. Victoria</strain>
        <tissue evidence="8">Leaf</tissue>
    </source>
</reference>
<dbReference type="GO" id="GO:0016567">
    <property type="term" value="P:protein ubiquitination"/>
    <property type="evidence" value="ECO:0007669"/>
    <property type="project" value="InterPro"/>
</dbReference>
<feature type="compositionally biased region" description="Basic residues" evidence="6">
    <location>
        <begin position="851"/>
        <end position="862"/>
    </location>
</feature>
<dbReference type="Gene3D" id="4.10.60.10">
    <property type="entry name" value="Zinc finger, CCHC-type"/>
    <property type="match status" value="1"/>
</dbReference>
<keyword evidence="3" id="KW-0863">Zinc-finger</keyword>
<evidence type="ECO:0000313" key="8">
    <source>
        <dbReference type="EMBL" id="TVU30625.1"/>
    </source>
</evidence>
<feature type="compositionally biased region" description="Basic and acidic residues" evidence="6">
    <location>
        <begin position="841"/>
        <end position="850"/>
    </location>
</feature>
<name>A0A5J9V3X8_9POAL</name>
<protein>
    <recommendedName>
        <fullName evidence="7">DWNN domain-containing protein</fullName>
    </recommendedName>
</protein>
<dbReference type="CDD" id="cd16620">
    <property type="entry name" value="vRING-HC-C4C4_RBBP6"/>
    <property type="match status" value="1"/>
</dbReference>
<dbReference type="Proteomes" id="UP000324897">
    <property type="component" value="Chromosome 1"/>
</dbReference>
<dbReference type="PANTHER" id="PTHR15439">
    <property type="entry name" value="RETINOBLASTOMA-BINDING PROTEIN 6"/>
    <property type="match status" value="1"/>
</dbReference>
<dbReference type="Gene3D" id="3.10.20.90">
    <property type="entry name" value="Phosphatidylinositol 3-kinase Catalytic Subunit, Chain A, domain 1"/>
    <property type="match status" value="1"/>
</dbReference>
<keyword evidence="5" id="KW-0539">Nucleus</keyword>
<evidence type="ECO:0000256" key="1">
    <source>
        <dbReference type="ARBA" id="ARBA00004123"/>
    </source>
</evidence>
<keyword evidence="9" id="KW-1185">Reference proteome</keyword>
<evidence type="ECO:0000313" key="9">
    <source>
        <dbReference type="Proteomes" id="UP000324897"/>
    </source>
</evidence>
<dbReference type="Pfam" id="PF08783">
    <property type="entry name" value="DWNN"/>
    <property type="match status" value="1"/>
</dbReference>
<dbReference type="GO" id="GO:0005634">
    <property type="term" value="C:nucleus"/>
    <property type="evidence" value="ECO:0007669"/>
    <property type="project" value="UniProtKB-SubCell"/>
</dbReference>
<feature type="domain" description="DWNN" evidence="7">
    <location>
        <begin position="3"/>
        <end position="76"/>
    </location>
</feature>
<dbReference type="InterPro" id="IPR013083">
    <property type="entry name" value="Znf_RING/FYVE/PHD"/>
</dbReference>
<dbReference type="Gramene" id="TVU30625">
    <property type="protein sequence ID" value="TVU30625"/>
    <property type="gene ID" value="EJB05_22256"/>
</dbReference>
<comment type="subcellular location">
    <subcellularLocation>
        <location evidence="1">Nucleus</location>
    </subcellularLocation>
</comment>
<dbReference type="InterPro" id="IPR014891">
    <property type="entry name" value="DWNN_domain"/>
</dbReference>
<keyword evidence="4" id="KW-0862">Zinc</keyword>
<evidence type="ECO:0000256" key="6">
    <source>
        <dbReference type="SAM" id="MobiDB-lite"/>
    </source>
</evidence>
<evidence type="ECO:0000256" key="2">
    <source>
        <dbReference type="ARBA" id="ARBA00022723"/>
    </source>
</evidence>
<dbReference type="PROSITE" id="PS51282">
    <property type="entry name" value="DWNN"/>
    <property type="match status" value="1"/>
</dbReference>
<organism evidence="8 9">
    <name type="scientific">Eragrostis curvula</name>
    <name type="common">weeping love grass</name>
    <dbReference type="NCBI Taxonomy" id="38414"/>
    <lineage>
        <taxon>Eukaryota</taxon>
        <taxon>Viridiplantae</taxon>
        <taxon>Streptophyta</taxon>
        <taxon>Embryophyta</taxon>
        <taxon>Tracheophyta</taxon>
        <taxon>Spermatophyta</taxon>
        <taxon>Magnoliopsida</taxon>
        <taxon>Liliopsida</taxon>
        <taxon>Poales</taxon>
        <taxon>Poaceae</taxon>
        <taxon>PACMAD clade</taxon>
        <taxon>Chloridoideae</taxon>
        <taxon>Eragrostideae</taxon>
        <taxon>Eragrostidinae</taxon>
        <taxon>Eragrostis</taxon>
    </lineage>
</organism>
<evidence type="ECO:0000256" key="5">
    <source>
        <dbReference type="ARBA" id="ARBA00023242"/>
    </source>
</evidence>
<dbReference type="GO" id="GO:0008270">
    <property type="term" value="F:zinc ion binding"/>
    <property type="evidence" value="ECO:0007669"/>
    <property type="project" value="UniProtKB-KW"/>
</dbReference>
<dbReference type="SUPFAM" id="SSF57850">
    <property type="entry name" value="RING/U-box"/>
    <property type="match status" value="1"/>
</dbReference>